<feature type="region of interest" description="Disordered" evidence="1">
    <location>
        <begin position="73"/>
        <end position="168"/>
    </location>
</feature>
<gene>
    <name evidence="2" type="ORF">GCM10022295_62650</name>
</gene>
<feature type="compositionally biased region" description="Basic and acidic residues" evidence="1">
    <location>
        <begin position="143"/>
        <end position="156"/>
    </location>
</feature>
<evidence type="ECO:0000256" key="1">
    <source>
        <dbReference type="SAM" id="MobiDB-lite"/>
    </source>
</evidence>
<dbReference type="Proteomes" id="UP001500707">
    <property type="component" value="Unassembled WGS sequence"/>
</dbReference>
<evidence type="ECO:0008006" key="4">
    <source>
        <dbReference type="Google" id="ProtNLM"/>
    </source>
</evidence>
<feature type="compositionally biased region" description="Low complexity" evidence="1">
    <location>
        <begin position="113"/>
        <end position="130"/>
    </location>
</feature>
<comment type="caution">
    <text evidence="2">The sequence shown here is derived from an EMBL/GenBank/DDBJ whole genome shotgun (WGS) entry which is preliminary data.</text>
</comment>
<protein>
    <recommendedName>
        <fullName evidence="4">Transposase</fullName>
    </recommendedName>
</protein>
<organism evidence="2 3">
    <name type="scientific">Streptomyces osmaniensis</name>
    <dbReference type="NCBI Taxonomy" id="593134"/>
    <lineage>
        <taxon>Bacteria</taxon>
        <taxon>Bacillati</taxon>
        <taxon>Actinomycetota</taxon>
        <taxon>Actinomycetes</taxon>
        <taxon>Kitasatosporales</taxon>
        <taxon>Streptomycetaceae</taxon>
        <taxon>Streptomyces</taxon>
    </lineage>
</organism>
<evidence type="ECO:0000313" key="3">
    <source>
        <dbReference type="Proteomes" id="UP001500707"/>
    </source>
</evidence>
<name>A0ABP6XUF1_9ACTN</name>
<reference evidence="3" key="1">
    <citation type="journal article" date="2019" name="Int. J. Syst. Evol. Microbiol.">
        <title>The Global Catalogue of Microorganisms (GCM) 10K type strain sequencing project: providing services to taxonomists for standard genome sequencing and annotation.</title>
        <authorList>
            <consortium name="The Broad Institute Genomics Platform"/>
            <consortium name="The Broad Institute Genome Sequencing Center for Infectious Disease"/>
            <person name="Wu L."/>
            <person name="Ma J."/>
        </authorList>
    </citation>
    <scope>NUCLEOTIDE SEQUENCE [LARGE SCALE GENOMIC DNA]</scope>
    <source>
        <strain evidence="3">JCM 17656</strain>
    </source>
</reference>
<accession>A0ABP6XUF1</accession>
<dbReference type="EMBL" id="BAABCE010000013">
    <property type="protein sequence ID" value="GAA3572406.1"/>
    <property type="molecule type" value="Genomic_DNA"/>
</dbReference>
<sequence length="197" mass="20954">MAAANALVMGVDSARSKLWANEGRDRAVRDASCGNTPAVWLFVHRLERRTPGPVTDPGPASRPHSQLSIGKLAHKASARRPDLGPPTTARGRSSRAQAKGRDLPPGAKPLPKPGAKAGVRSAVARASGSSHLRGRAPAASDRLYCRSDARNDDWPCPKDCPGPQDQEQVRAKRLRQIPGRARDEAADLETLQVGGVC</sequence>
<proteinExistence type="predicted"/>
<evidence type="ECO:0000313" key="2">
    <source>
        <dbReference type="EMBL" id="GAA3572406.1"/>
    </source>
</evidence>
<keyword evidence="3" id="KW-1185">Reference proteome</keyword>